<evidence type="ECO:0000259" key="7">
    <source>
        <dbReference type="Pfam" id="PF14378"/>
    </source>
</evidence>
<dbReference type="InterPro" id="IPR026841">
    <property type="entry name" value="Aur1/Ipt1"/>
</dbReference>
<dbReference type="Pfam" id="PF14378">
    <property type="entry name" value="PAP2_3"/>
    <property type="match status" value="3"/>
</dbReference>
<comment type="caution">
    <text evidence="8">The sequence shown here is derived from an EMBL/GenBank/DDBJ whole genome shotgun (WGS) entry which is preliminary data.</text>
</comment>
<comment type="subcellular location">
    <subcellularLocation>
        <location evidence="1">Membrane</location>
        <topology evidence="1">Multi-pass membrane protein</topology>
    </subcellularLocation>
</comment>
<dbReference type="AlphaFoldDB" id="A0A0F4YHA2"/>
<organism evidence="8 9">
    <name type="scientific">Rasamsonia emersonii (strain ATCC 16479 / CBS 393.64 / IMI 116815)</name>
    <dbReference type="NCBI Taxonomy" id="1408163"/>
    <lineage>
        <taxon>Eukaryota</taxon>
        <taxon>Fungi</taxon>
        <taxon>Dikarya</taxon>
        <taxon>Ascomycota</taxon>
        <taxon>Pezizomycotina</taxon>
        <taxon>Eurotiomycetes</taxon>
        <taxon>Eurotiomycetidae</taxon>
        <taxon>Eurotiales</taxon>
        <taxon>Trichocomaceae</taxon>
        <taxon>Rasamsonia</taxon>
    </lineage>
</organism>
<sequence>MGSATFLEPLMVLVLLFGGTWINRYTDRPGSLSCEASWRNEHYRDSSDSLESGLASLTDKDELLEHRSESPSLLVQQEPWRKRQLGIWSWKMEVYSPNTAVFRHRLLSRWLHRFPFLVECWYWALVYWTYQLGRAFTAVTLKEDTVEVARRHALQLIRIERTLGFFCELEIQHFFMRHPQLMAWTNWVYSFIHIPGTIAFLVWLYYYTTTRNRLDDPLDHRLNASLARPSLYAARRRTMAVCNLLSFVVFTVWPCMPPRLLSDQNVMDVIGDLPGGYGFVDTVHGVSGAVSVWTRNRFCNQYAAMPSLHFGYSLMIGLTIVTIPLPPKHGQSISNRVSISPRLSLRFPLPSWRRLVCVVIGLAYPLVILAAIIATANHFILDAVAGAIVCFLGWWGNGVLLNLLPLEDCFLWACRIHKPERPIVDVYEPVEDPDGKDMPIR</sequence>
<feature type="transmembrane region" description="Helical" evidence="5">
    <location>
        <begin position="187"/>
        <end position="207"/>
    </location>
</feature>
<feature type="domain" description="Inositolphosphotransferase Aur1/Ipt1" evidence="7">
    <location>
        <begin position="155"/>
        <end position="212"/>
    </location>
</feature>
<dbReference type="GeneID" id="25320696"/>
<name>A0A0F4YHA2_RASE3</name>
<dbReference type="OrthoDB" id="2566866at2759"/>
<feature type="transmembrane region" description="Helical" evidence="5">
    <location>
        <begin position="238"/>
        <end position="256"/>
    </location>
</feature>
<evidence type="ECO:0000256" key="1">
    <source>
        <dbReference type="ARBA" id="ARBA00004141"/>
    </source>
</evidence>
<evidence type="ECO:0000256" key="5">
    <source>
        <dbReference type="SAM" id="Phobius"/>
    </source>
</evidence>
<feature type="chain" id="PRO_5002481908" evidence="6">
    <location>
        <begin position="23"/>
        <end position="441"/>
    </location>
</feature>
<evidence type="ECO:0000313" key="8">
    <source>
        <dbReference type="EMBL" id="KKA17622.1"/>
    </source>
</evidence>
<evidence type="ECO:0000256" key="4">
    <source>
        <dbReference type="ARBA" id="ARBA00023136"/>
    </source>
</evidence>
<dbReference type="PANTHER" id="PTHR31310:SF7">
    <property type="entry name" value="PA-PHOSPHATASE RELATED-FAMILY PROTEIN DDB_G0268928"/>
    <property type="match status" value="1"/>
</dbReference>
<accession>A0A0F4YHA2</accession>
<evidence type="ECO:0000256" key="3">
    <source>
        <dbReference type="ARBA" id="ARBA00022989"/>
    </source>
</evidence>
<feature type="domain" description="Inositolphosphotransferase Aur1/Ipt1" evidence="7">
    <location>
        <begin position="226"/>
        <end position="322"/>
    </location>
</feature>
<gene>
    <name evidence="8" type="ORF">T310_8436</name>
</gene>
<feature type="domain" description="Inositolphosphotransferase Aur1/Ipt1" evidence="7">
    <location>
        <begin position="352"/>
        <end position="395"/>
    </location>
</feature>
<protein>
    <submittedName>
        <fullName evidence="8">Integral membrane protein</fullName>
    </submittedName>
</protein>
<keyword evidence="9" id="KW-1185">Reference proteome</keyword>
<evidence type="ECO:0000313" key="9">
    <source>
        <dbReference type="Proteomes" id="UP000053958"/>
    </source>
</evidence>
<dbReference type="PANTHER" id="PTHR31310">
    <property type="match status" value="1"/>
</dbReference>
<reference evidence="8 9" key="1">
    <citation type="submission" date="2015-04" db="EMBL/GenBank/DDBJ databases">
        <authorList>
            <person name="Heijne W.H."/>
            <person name="Fedorova N.D."/>
            <person name="Nierman W.C."/>
            <person name="Vollebregt A.W."/>
            <person name="Zhao Z."/>
            <person name="Wu L."/>
            <person name="Kumar M."/>
            <person name="Stam H."/>
            <person name="van den Berg M.A."/>
            <person name="Pel H.J."/>
        </authorList>
    </citation>
    <scope>NUCLEOTIDE SEQUENCE [LARGE SCALE GENOMIC DNA]</scope>
    <source>
        <strain evidence="8 9">CBS 393.64</strain>
    </source>
</reference>
<keyword evidence="4 5" id="KW-0472">Membrane</keyword>
<feature type="signal peptide" evidence="6">
    <location>
        <begin position="1"/>
        <end position="22"/>
    </location>
</feature>
<feature type="transmembrane region" description="Helical" evidence="5">
    <location>
        <begin position="352"/>
        <end position="372"/>
    </location>
</feature>
<dbReference type="InterPro" id="IPR052185">
    <property type="entry name" value="IPC_Synthase-Related"/>
</dbReference>
<keyword evidence="2 5" id="KW-0812">Transmembrane</keyword>
<dbReference type="EMBL" id="LASV01000598">
    <property type="protein sequence ID" value="KKA17622.1"/>
    <property type="molecule type" value="Genomic_DNA"/>
</dbReference>
<feature type="transmembrane region" description="Helical" evidence="5">
    <location>
        <begin position="379"/>
        <end position="396"/>
    </location>
</feature>
<evidence type="ECO:0000256" key="2">
    <source>
        <dbReference type="ARBA" id="ARBA00022692"/>
    </source>
</evidence>
<dbReference type="Proteomes" id="UP000053958">
    <property type="component" value="Unassembled WGS sequence"/>
</dbReference>
<dbReference type="CDD" id="cd03386">
    <property type="entry name" value="PAP2_Aur1_like"/>
    <property type="match status" value="1"/>
</dbReference>
<feature type="transmembrane region" description="Helical" evidence="5">
    <location>
        <begin position="306"/>
        <end position="325"/>
    </location>
</feature>
<keyword evidence="6" id="KW-0732">Signal</keyword>
<dbReference type="GO" id="GO:0016020">
    <property type="term" value="C:membrane"/>
    <property type="evidence" value="ECO:0007669"/>
    <property type="project" value="UniProtKB-SubCell"/>
</dbReference>
<proteinExistence type="predicted"/>
<dbReference type="RefSeq" id="XP_013324234.1">
    <property type="nucleotide sequence ID" value="XM_013468780.1"/>
</dbReference>
<keyword evidence="3 5" id="KW-1133">Transmembrane helix</keyword>
<evidence type="ECO:0000256" key="6">
    <source>
        <dbReference type="SAM" id="SignalP"/>
    </source>
</evidence>